<accession>A0A1J9RGU4</accession>
<evidence type="ECO:0000256" key="1">
    <source>
        <dbReference type="SAM" id="SignalP"/>
    </source>
</evidence>
<gene>
    <name evidence="2" type="ORF">BKCO1_4400014</name>
</gene>
<sequence length="189" mass="19988">MIRAAAAFLLLMPYIASAIPISPDSVDTASVLLCTDVNYTGTCTSYPTLLGNDNCNSIDSDSSTVKSIKTDDGLDCIFYSYVSISSQVPSSSSPIMPTKRHHSNGVCRTFFDPSTESLTVRAPGNADLGAISGWIQPLLSYECVSVKATEFASHLQALDAEDKKEKASDMSGSPSVIRGFGVEAGVSSR</sequence>
<protein>
    <submittedName>
        <fullName evidence="2">Uncharacterized protein</fullName>
    </submittedName>
</protein>
<comment type="caution">
    <text evidence="2">The sequence shown here is derived from an EMBL/GenBank/DDBJ whole genome shotgun (WGS) entry which is preliminary data.</text>
</comment>
<keyword evidence="3" id="KW-1185">Reference proteome</keyword>
<reference evidence="2 3" key="1">
    <citation type="submission" date="2016-10" db="EMBL/GenBank/DDBJ databases">
        <title>Proteomics and genomics reveal pathogen-plant mechanisms compatible with a hemibiotrophic lifestyle of Diplodia corticola.</title>
        <authorList>
            <person name="Fernandes I."/>
            <person name="De Jonge R."/>
            <person name="Van De Peer Y."/>
            <person name="Devreese B."/>
            <person name="Alves A."/>
            <person name="Esteves A.C."/>
        </authorList>
    </citation>
    <scope>NUCLEOTIDE SEQUENCE [LARGE SCALE GENOMIC DNA]</scope>
    <source>
        <strain evidence="2 3">CBS 112549</strain>
    </source>
</reference>
<organism evidence="2 3">
    <name type="scientific">Diplodia corticola</name>
    <dbReference type="NCBI Taxonomy" id="236234"/>
    <lineage>
        <taxon>Eukaryota</taxon>
        <taxon>Fungi</taxon>
        <taxon>Dikarya</taxon>
        <taxon>Ascomycota</taxon>
        <taxon>Pezizomycotina</taxon>
        <taxon>Dothideomycetes</taxon>
        <taxon>Dothideomycetes incertae sedis</taxon>
        <taxon>Botryosphaeriales</taxon>
        <taxon>Botryosphaeriaceae</taxon>
        <taxon>Diplodia</taxon>
    </lineage>
</organism>
<dbReference type="GeneID" id="31016328"/>
<keyword evidence="1" id="KW-0732">Signal</keyword>
<dbReference type="OrthoDB" id="2910287at2759"/>
<evidence type="ECO:0000313" key="3">
    <source>
        <dbReference type="Proteomes" id="UP000183809"/>
    </source>
</evidence>
<feature type="chain" id="PRO_5012453386" evidence="1">
    <location>
        <begin position="19"/>
        <end position="189"/>
    </location>
</feature>
<feature type="signal peptide" evidence="1">
    <location>
        <begin position="1"/>
        <end position="18"/>
    </location>
</feature>
<proteinExistence type="predicted"/>
<dbReference type="Proteomes" id="UP000183809">
    <property type="component" value="Unassembled WGS sequence"/>
</dbReference>
<name>A0A1J9RGU4_9PEZI</name>
<dbReference type="RefSeq" id="XP_020128023.1">
    <property type="nucleotide sequence ID" value="XM_020276067.1"/>
</dbReference>
<dbReference type="AlphaFoldDB" id="A0A1J9RGU4"/>
<dbReference type="EMBL" id="MNUE01000044">
    <property type="protein sequence ID" value="OJD31763.1"/>
    <property type="molecule type" value="Genomic_DNA"/>
</dbReference>
<evidence type="ECO:0000313" key="2">
    <source>
        <dbReference type="EMBL" id="OJD31763.1"/>
    </source>
</evidence>
<dbReference type="STRING" id="236234.A0A1J9RGU4"/>